<dbReference type="Proteomes" id="UP000572680">
    <property type="component" value="Unassembled WGS sequence"/>
</dbReference>
<dbReference type="RefSeq" id="WP_182846506.1">
    <property type="nucleotide sequence ID" value="NZ_BAAALP010000021.1"/>
</dbReference>
<dbReference type="EMBL" id="JACJIA010000009">
    <property type="protein sequence ID" value="MBA8954418.1"/>
    <property type="molecule type" value="Genomic_DNA"/>
</dbReference>
<dbReference type="NCBIfam" id="TIGR03620">
    <property type="entry name" value="F420_MSMEG_4141"/>
    <property type="match status" value="1"/>
</dbReference>
<keyword evidence="4" id="KW-1185">Reference proteome</keyword>
<dbReference type="GO" id="GO:0016705">
    <property type="term" value="F:oxidoreductase activity, acting on paired donors, with incorporation or reduction of molecular oxygen"/>
    <property type="evidence" value="ECO:0007669"/>
    <property type="project" value="InterPro"/>
</dbReference>
<dbReference type="Gene3D" id="3.20.20.30">
    <property type="entry name" value="Luciferase-like domain"/>
    <property type="match status" value="1"/>
</dbReference>
<dbReference type="InterPro" id="IPR036661">
    <property type="entry name" value="Luciferase-like_sf"/>
</dbReference>
<dbReference type="InterPro" id="IPR019922">
    <property type="entry name" value="Lucif-like_OxRdatse_MSMEG_4141"/>
</dbReference>
<name>A0A7W3QPP9_ACTNM</name>
<proteinExistence type="predicted"/>
<gene>
    <name evidence="3" type="ORF">HNR61_006075</name>
</gene>
<feature type="domain" description="Luciferase-like" evidence="2">
    <location>
        <begin position="26"/>
        <end position="270"/>
    </location>
</feature>
<dbReference type="InterPro" id="IPR011251">
    <property type="entry name" value="Luciferase-like_dom"/>
</dbReference>
<protein>
    <submittedName>
        <fullName evidence="3">Putative F420-dependent oxidoreductase</fullName>
    </submittedName>
</protein>
<sequence length="298" mass="31211">MSVTEVRRRLGRFGVWIAPATLLATPVAVQREQFARIEALGYGSFWTGETPAGHPISSREILTQLGVLLAATERLVAGAGIANVTQRSPGAAHGGAAALAEAYPGRLVLGLGGQGGPRPLAALRDYLAAMDRAAATILPEVGYPRVLAALGPKALGLARESADGAHPFLQPVEHTRIAREALGSGPLLVPHQALVLDEDPGSARETLRAIMRSVGTAGSPYIASYRRLGYGDADLAGERSDRLVDAVLAWGDEDAVARRLRDHLDAGADHVLLHPLAGDLTGAVDQLERLAPRLRAAA</sequence>
<dbReference type="InterPro" id="IPR050564">
    <property type="entry name" value="F420-G6PD/mer"/>
</dbReference>
<evidence type="ECO:0000313" key="3">
    <source>
        <dbReference type="EMBL" id="MBA8954418.1"/>
    </source>
</evidence>
<dbReference type="PANTHER" id="PTHR43244">
    <property type="match status" value="1"/>
</dbReference>
<accession>A0A7W3QPP9</accession>
<dbReference type="PANTHER" id="PTHR43244:SF1">
    <property type="entry name" value="5,10-METHYLENETETRAHYDROMETHANOPTERIN REDUCTASE"/>
    <property type="match status" value="1"/>
</dbReference>
<dbReference type="AlphaFoldDB" id="A0A7W3QPP9"/>
<dbReference type="SUPFAM" id="SSF51679">
    <property type="entry name" value="Bacterial luciferase-like"/>
    <property type="match status" value="1"/>
</dbReference>
<evidence type="ECO:0000313" key="4">
    <source>
        <dbReference type="Proteomes" id="UP000572680"/>
    </source>
</evidence>
<evidence type="ECO:0000256" key="1">
    <source>
        <dbReference type="ARBA" id="ARBA00023002"/>
    </source>
</evidence>
<reference evidence="3 4" key="1">
    <citation type="submission" date="2020-08" db="EMBL/GenBank/DDBJ databases">
        <title>Genomic Encyclopedia of Type Strains, Phase IV (KMG-IV): sequencing the most valuable type-strain genomes for metagenomic binning, comparative biology and taxonomic classification.</title>
        <authorList>
            <person name="Goeker M."/>
        </authorList>
    </citation>
    <scope>NUCLEOTIDE SEQUENCE [LARGE SCALE GENOMIC DNA]</scope>
    <source>
        <strain evidence="3 4">DSM 44197</strain>
    </source>
</reference>
<comment type="caution">
    <text evidence="3">The sequence shown here is derived from an EMBL/GenBank/DDBJ whole genome shotgun (WGS) entry which is preliminary data.</text>
</comment>
<evidence type="ECO:0000259" key="2">
    <source>
        <dbReference type="Pfam" id="PF00296"/>
    </source>
</evidence>
<dbReference type="Pfam" id="PF00296">
    <property type="entry name" value="Bac_luciferase"/>
    <property type="match status" value="1"/>
</dbReference>
<keyword evidence="1" id="KW-0560">Oxidoreductase</keyword>
<organism evidence="3 4">
    <name type="scientific">Actinomadura namibiensis</name>
    <dbReference type="NCBI Taxonomy" id="182080"/>
    <lineage>
        <taxon>Bacteria</taxon>
        <taxon>Bacillati</taxon>
        <taxon>Actinomycetota</taxon>
        <taxon>Actinomycetes</taxon>
        <taxon>Streptosporangiales</taxon>
        <taxon>Thermomonosporaceae</taxon>
        <taxon>Actinomadura</taxon>
    </lineage>
</organism>